<dbReference type="KEGG" id="xak:KIMC2_08950"/>
<dbReference type="EMBL" id="AP026801">
    <property type="protein sequence ID" value="BDR56333.1"/>
    <property type="molecule type" value="Genomic_DNA"/>
</dbReference>
<dbReference type="GO" id="GO:0005886">
    <property type="term" value="C:plasma membrane"/>
    <property type="evidence" value="ECO:0007669"/>
    <property type="project" value="UniProtKB-SubCell"/>
</dbReference>
<evidence type="ECO:0000256" key="2">
    <source>
        <dbReference type="ARBA" id="ARBA00022475"/>
    </source>
</evidence>
<evidence type="ECO:0008006" key="9">
    <source>
        <dbReference type="Google" id="ProtNLM"/>
    </source>
</evidence>
<feature type="transmembrane region" description="Helical" evidence="6">
    <location>
        <begin position="215"/>
        <end position="236"/>
    </location>
</feature>
<dbReference type="PANTHER" id="PTHR30213:SF0">
    <property type="entry name" value="UPF0761 MEMBRANE PROTEIN YIHY"/>
    <property type="match status" value="1"/>
</dbReference>
<evidence type="ECO:0000256" key="3">
    <source>
        <dbReference type="ARBA" id="ARBA00022692"/>
    </source>
</evidence>
<proteinExistence type="predicted"/>
<dbReference type="Pfam" id="PF03631">
    <property type="entry name" value="Virul_fac_BrkB"/>
    <property type="match status" value="1"/>
</dbReference>
<keyword evidence="3 6" id="KW-0812">Transmembrane</keyword>
<keyword evidence="4 6" id="KW-1133">Transmembrane helix</keyword>
<gene>
    <name evidence="7" type="ORF">KIMC2_08950</name>
</gene>
<sequence>MILKLKENRFFNRSRLFIKKFSELFQKANVAVLSKAFAYYLLISFFPLLIFIGNLFSFLNFNLNSLYEYLVYVIPRPTVKFLKEITESLKYSSNTFLLIGSFLVFMWAMSRVLNILNQGINELYNTKVNQNFIIKRIVSIFYTFLLFIVVVLIAITMIFGEMIIKMIEPIFKIAKEYIDLYNTLKWPVVLIVLFAVLFFLYFFMPYRKIRIRDAMPGTIFTSAGWIILSQAFRIYLKYFGRNWDSYGTIGAVIVFLLWLNALGEIIIIGGIINGTILELKKSNT</sequence>
<organism evidence="7 8">
    <name type="scientific">Xylocopilactobacillus apis</name>
    <dbReference type="NCBI Taxonomy" id="2932183"/>
    <lineage>
        <taxon>Bacteria</taxon>
        <taxon>Bacillati</taxon>
        <taxon>Bacillota</taxon>
        <taxon>Bacilli</taxon>
        <taxon>Lactobacillales</taxon>
        <taxon>Lactobacillaceae</taxon>
        <taxon>Xylocopilactobacillus</taxon>
    </lineage>
</organism>
<feature type="transmembrane region" description="Helical" evidence="6">
    <location>
        <begin position="248"/>
        <end position="272"/>
    </location>
</feature>
<reference evidence="7 8" key="1">
    <citation type="journal article" date="2023" name="Microbiol. Spectr.">
        <title>Symbiosis of Carpenter Bees with Uncharacterized Lactic Acid Bacteria Showing NAD Auxotrophy.</title>
        <authorList>
            <person name="Kawasaki S."/>
            <person name="Ozawa K."/>
            <person name="Mori T."/>
            <person name="Yamamoto A."/>
            <person name="Ito M."/>
            <person name="Ohkuma M."/>
            <person name="Sakamoto M."/>
            <person name="Matsutani M."/>
        </authorList>
    </citation>
    <scope>NUCLEOTIDE SEQUENCE [LARGE SCALE GENOMIC DNA]</scope>
    <source>
        <strain evidence="7 8">KimC2</strain>
    </source>
</reference>
<feature type="transmembrane region" description="Helical" evidence="6">
    <location>
        <begin position="96"/>
        <end position="116"/>
    </location>
</feature>
<feature type="transmembrane region" description="Helical" evidence="6">
    <location>
        <begin position="184"/>
        <end position="203"/>
    </location>
</feature>
<name>A0AAU9DN30_9LACO</name>
<dbReference type="InterPro" id="IPR017039">
    <property type="entry name" value="Virul_fac_BrkB"/>
</dbReference>
<protein>
    <recommendedName>
        <fullName evidence="9">YihY/virulence factor BrkB family protein</fullName>
    </recommendedName>
</protein>
<evidence type="ECO:0000256" key="1">
    <source>
        <dbReference type="ARBA" id="ARBA00004651"/>
    </source>
</evidence>
<keyword evidence="8" id="KW-1185">Reference proteome</keyword>
<dbReference type="PANTHER" id="PTHR30213">
    <property type="entry name" value="INNER MEMBRANE PROTEIN YHJD"/>
    <property type="match status" value="1"/>
</dbReference>
<dbReference type="PIRSF" id="PIRSF035875">
    <property type="entry name" value="RNase_BN"/>
    <property type="match status" value="1"/>
</dbReference>
<evidence type="ECO:0000256" key="4">
    <source>
        <dbReference type="ARBA" id="ARBA00022989"/>
    </source>
</evidence>
<feature type="transmembrane region" description="Helical" evidence="6">
    <location>
        <begin position="137"/>
        <end position="164"/>
    </location>
</feature>
<dbReference type="AlphaFoldDB" id="A0AAU9DN30"/>
<feature type="transmembrane region" description="Helical" evidence="6">
    <location>
        <begin position="37"/>
        <end position="59"/>
    </location>
</feature>
<dbReference type="Proteomes" id="UP001321804">
    <property type="component" value="Chromosome"/>
</dbReference>
<keyword evidence="5 6" id="KW-0472">Membrane</keyword>
<evidence type="ECO:0000313" key="8">
    <source>
        <dbReference type="Proteomes" id="UP001321804"/>
    </source>
</evidence>
<keyword evidence="2" id="KW-1003">Cell membrane</keyword>
<evidence type="ECO:0000256" key="5">
    <source>
        <dbReference type="ARBA" id="ARBA00023136"/>
    </source>
</evidence>
<dbReference type="RefSeq" id="WP_317698245.1">
    <property type="nucleotide sequence ID" value="NZ_AP026801.1"/>
</dbReference>
<evidence type="ECO:0000256" key="6">
    <source>
        <dbReference type="SAM" id="Phobius"/>
    </source>
</evidence>
<accession>A0AAU9DN30</accession>
<evidence type="ECO:0000313" key="7">
    <source>
        <dbReference type="EMBL" id="BDR56333.1"/>
    </source>
</evidence>
<dbReference type="NCBIfam" id="TIGR00765">
    <property type="entry name" value="yihY_not_rbn"/>
    <property type="match status" value="1"/>
</dbReference>
<comment type="subcellular location">
    <subcellularLocation>
        <location evidence="1">Cell membrane</location>
        <topology evidence="1">Multi-pass membrane protein</topology>
    </subcellularLocation>
</comment>